<dbReference type="EMBL" id="HBGS01035993">
    <property type="protein sequence ID" value="CAD9441610.1"/>
    <property type="molecule type" value="Transcribed_RNA"/>
</dbReference>
<gene>
    <name evidence="7" type="ORF">DSPE1174_LOCUS18631</name>
</gene>
<keyword evidence="3 6" id="KW-0812">Transmembrane</keyword>
<feature type="transmembrane region" description="Helical" evidence="6">
    <location>
        <begin position="307"/>
        <end position="324"/>
    </location>
</feature>
<reference evidence="7" key="1">
    <citation type="submission" date="2021-01" db="EMBL/GenBank/DDBJ databases">
        <authorList>
            <person name="Corre E."/>
            <person name="Pelletier E."/>
            <person name="Niang G."/>
            <person name="Scheremetjew M."/>
            <person name="Finn R."/>
            <person name="Kale V."/>
            <person name="Holt S."/>
            <person name="Cochrane G."/>
            <person name="Meng A."/>
            <person name="Brown T."/>
            <person name="Cohen L."/>
        </authorList>
    </citation>
    <scope>NUCLEOTIDE SEQUENCE</scope>
    <source>
        <strain evidence="7">CCMP1381</strain>
    </source>
</reference>
<feature type="transmembrane region" description="Helical" evidence="6">
    <location>
        <begin position="38"/>
        <end position="61"/>
    </location>
</feature>
<comment type="subcellular location">
    <subcellularLocation>
        <location evidence="1">Membrane</location>
        <topology evidence="1">Multi-pass membrane protein</topology>
    </subcellularLocation>
</comment>
<feature type="transmembrane region" description="Helical" evidence="6">
    <location>
        <begin position="446"/>
        <end position="468"/>
    </location>
</feature>
<feature type="transmembrane region" description="Helical" evidence="6">
    <location>
        <begin position="241"/>
        <end position="265"/>
    </location>
</feature>
<evidence type="ECO:0000256" key="3">
    <source>
        <dbReference type="ARBA" id="ARBA00022692"/>
    </source>
</evidence>
<feature type="transmembrane region" description="Helical" evidence="6">
    <location>
        <begin position="139"/>
        <end position="157"/>
    </location>
</feature>
<dbReference type="PROSITE" id="PS00198">
    <property type="entry name" value="4FE4S_FER_1"/>
    <property type="match status" value="1"/>
</dbReference>
<evidence type="ECO:0000256" key="5">
    <source>
        <dbReference type="ARBA" id="ARBA00023136"/>
    </source>
</evidence>
<feature type="transmembrane region" description="Helical" evidence="6">
    <location>
        <begin position="195"/>
        <end position="213"/>
    </location>
</feature>
<sequence length="489" mass="51257">MASTACFALNAGCCALSSMCSACKSCVSMCPRSVNKSSFQRGGAILYALVLITGLLGRFALRGSIKLDAWNNGCVEPTDYIPSTLEEFESSISNGADYYGLDSGWLATATDTQKGWNEVKAQWSQEASLEEAVCKGRFAALRVAFVGAVLLLFSVLVESLVPNRKSPSVIVGLFPLLLIGALFVPNAFFATWAAWPLRIGAILFLFAVPIFWLDGGCFLNDILADAASSTESDCLFNCNKYALLVLSLCAGVAVSGILLVVFAFIGTDREACRGSDSMLSIIIAINVLLCAYQLLGPQESNGNLLTSAMTFALSALLGVGGLVASSGESCDPSKHLDLDDGNPWLPALLGTLIATLVSVWAFLGGAARLAGTADASGDYRAFDETELVSKILAGESPSAQDSQHLDTGNSSHGSQTSTACAANTVLCGGVCLMGVALSDNASAEAFTAPATVMCSVAIIASMESLLLYGWLLLSYRFGVLCCPDRDFSY</sequence>
<name>A0A7S2D1G3_9STRA</name>
<dbReference type="Pfam" id="PF03348">
    <property type="entry name" value="Serinc"/>
    <property type="match status" value="1"/>
</dbReference>
<dbReference type="InterPro" id="IPR005016">
    <property type="entry name" value="TDE1/TMS"/>
</dbReference>
<feature type="transmembrane region" description="Helical" evidence="6">
    <location>
        <begin position="344"/>
        <end position="363"/>
    </location>
</feature>
<dbReference type="AlphaFoldDB" id="A0A7S2D1G3"/>
<evidence type="ECO:0000256" key="4">
    <source>
        <dbReference type="ARBA" id="ARBA00022989"/>
    </source>
</evidence>
<feature type="transmembrane region" description="Helical" evidence="6">
    <location>
        <begin position="169"/>
        <end position="188"/>
    </location>
</feature>
<feature type="transmembrane region" description="Helical" evidence="6">
    <location>
        <begin position="277"/>
        <end position="295"/>
    </location>
</feature>
<protein>
    <submittedName>
        <fullName evidence="7">Uncharacterized protein</fullName>
    </submittedName>
</protein>
<dbReference type="InterPro" id="IPR017900">
    <property type="entry name" value="4Fe4S_Fe_S_CS"/>
</dbReference>
<evidence type="ECO:0000256" key="1">
    <source>
        <dbReference type="ARBA" id="ARBA00004141"/>
    </source>
</evidence>
<dbReference type="GO" id="GO:0016020">
    <property type="term" value="C:membrane"/>
    <property type="evidence" value="ECO:0007669"/>
    <property type="project" value="UniProtKB-SubCell"/>
</dbReference>
<evidence type="ECO:0000256" key="2">
    <source>
        <dbReference type="ARBA" id="ARBA00006665"/>
    </source>
</evidence>
<organism evidence="7">
    <name type="scientific">Octactis speculum</name>
    <dbReference type="NCBI Taxonomy" id="3111310"/>
    <lineage>
        <taxon>Eukaryota</taxon>
        <taxon>Sar</taxon>
        <taxon>Stramenopiles</taxon>
        <taxon>Ochrophyta</taxon>
        <taxon>Dictyochophyceae</taxon>
        <taxon>Dictyochales</taxon>
        <taxon>Dictyochaceae</taxon>
        <taxon>Octactis</taxon>
    </lineage>
</organism>
<proteinExistence type="inferred from homology"/>
<evidence type="ECO:0000313" key="7">
    <source>
        <dbReference type="EMBL" id="CAD9441610.1"/>
    </source>
</evidence>
<evidence type="ECO:0000256" key="6">
    <source>
        <dbReference type="SAM" id="Phobius"/>
    </source>
</evidence>
<accession>A0A7S2D1G3</accession>
<keyword evidence="4 6" id="KW-1133">Transmembrane helix</keyword>
<keyword evidence="5 6" id="KW-0472">Membrane</keyword>
<comment type="similarity">
    <text evidence="2">Belongs to the TDE1 family.</text>
</comment>